<dbReference type="PANTHER" id="PTHR18968:SF164">
    <property type="entry name" value="PYRUVATE DECARBOXYLASE"/>
    <property type="match status" value="1"/>
</dbReference>
<dbReference type="RefSeq" id="WP_163482478.1">
    <property type="nucleotide sequence ID" value="NZ_JAAGWF010000015.1"/>
</dbReference>
<dbReference type="GO" id="GO:0000287">
    <property type="term" value="F:magnesium ion binding"/>
    <property type="evidence" value="ECO:0007669"/>
    <property type="project" value="InterPro"/>
</dbReference>
<proteinExistence type="inferred from homology"/>
<evidence type="ECO:0000256" key="4">
    <source>
        <dbReference type="SAM" id="MobiDB-lite"/>
    </source>
</evidence>
<keyword evidence="2 3" id="KW-0786">Thiamine pyrophosphate</keyword>
<sequence length="593" mass="62554">MTLSDVERRGAEQGSDPRGVDGGSDPRNTAELLVETLTRQGVEVVFLNPGTDTAPVQEAIARLGADGRPVPRVVLCPHEAVALAAAHAYYAVTGRPQVVMVHVDVGTQNLGSMLHNAFRSEIAVLILAGRTPVTAYGEQAGGRDTPVHWHQDVPDQAGIVRSYVKWTGDVASAATLPRQIGRALQVARAGTPGPVYLTMGREVLMEPLTEPVDLPAVDRYGPPAPPAANPDALERAAQLLVDSRNPLITTTRVGRDPDAVPAMVRLADLLGAPVVDRRERVNFPSSHPSYVTDPRTSTALLRDADVVLVVDSDVPWIPNRAAPSDSAVVVQIDADPVKATTPGWSFPVDVPIQADPTTALVQLVDAVERRLRQDGAAERTRRPSPAPAPRPDAGSSRPVAADSPMRPETFVAILDEVLREDDVVVEEVTTNSEVLRNGLRRDIPGTHFQSGGSGLGWALGAAVGVKLAAPGSRVVALVGDGSFLFSQPTPALWVAHHERTPVLVVVLRNGGYAASRRPVFALFPDGASAASGEVVGTRFTDGPDFTQVAAACHAHAEQVSDPAEVRAALQRGLDAVAGGRSAVVVVDVSSPWL</sequence>
<evidence type="ECO:0000256" key="2">
    <source>
        <dbReference type="ARBA" id="ARBA00023052"/>
    </source>
</evidence>
<keyword evidence="9" id="KW-1185">Reference proteome</keyword>
<evidence type="ECO:0000259" key="7">
    <source>
        <dbReference type="Pfam" id="PF02776"/>
    </source>
</evidence>
<feature type="region of interest" description="Disordered" evidence="4">
    <location>
        <begin position="373"/>
        <end position="403"/>
    </location>
</feature>
<dbReference type="Gene3D" id="3.40.50.1220">
    <property type="entry name" value="TPP-binding domain"/>
    <property type="match status" value="1"/>
</dbReference>
<feature type="region of interest" description="Disordered" evidence="4">
    <location>
        <begin position="1"/>
        <end position="28"/>
    </location>
</feature>
<dbReference type="InterPro" id="IPR045229">
    <property type="entry name" value="TPP_enz"/>
</dbReference>
<comment type="similarity">
    <text evidence="1 3">Belongs to the TPP enzyme family.</text>
</comment>
<dbReference type="Proteomes" id="UP000470246">
    <property type="component" value="Unassembled WGS sequence"/>
</dbReference>
<dbReference type="PROSITE" id="PS00187">
    <property type="entry name" value="TPP_ENZYMES"/>
    <property type="match status" value="1"/>
</dbReference>
<dbReference type="SUPFAM" id="SSF52518">
    <property type="entry name" value="Thiamin diphosphate-binding fold (THDP-binding)"/>
    <property type="match status" value="2"/>
</dbReference>
<dbReference type="GO" id="GO:0009097">
    <property type="term" value="P:isoleucine biosynthetic process"/>
    <property type="evidence" value="ECO:0007669"/>
    <property type="project" value="TreeGrafter"/>
</dbReference>
<dbReference type="Gene3D" id="3.40.50.970">
    <property type="match status" value="2"/>
</dbReference>
<dbReference type="Pfam" id="PF02775">
    <property type="entry name" value="TPP_enzyme_C"/>
    <property type="match status" value="1"/>
</dbReference>
<evidence type="ECO:0000256" key="1">
    <source>
        <dbReference type="ARBA" id="ARBA00007812"/>
    </source>
</evidence>
<accession>A0A7K3W454</accession>
<gene>
    <name evidence="8" type="ORF">GCU56_14750</name>
</gene>
<dbReference type="GO" id="GO:0030976">
    <property type="term" value="F:thiamine pyrophosphate binding"/>
    <property type="evidence" value="ECO:0007669"/>
    <property type="project" value="InterPro"/>
</dbReference>
<dbReference type="CDD" id="cd02002">
    <property type="entry name" value="TPP_BFDC"/>
    <property type="match status" value="1"/>
</dbReference>
<dbReference type="Pfam" id="PF02776">
    <property type="entry name" value="TPP_enzyme_N"/>
    <property type="match status" value="1"/>
</dbReference>
<dbReference type="SUPFAM" id="SSF52467">
    <property type="entry name" value="DHS-like NAD/FAD-binding domain"/>
    <property type="match status" value="1"/>
</dbReference>
<dbReference type="InterPro" id="IPR029035">
    <property type="entry name" value="DHS-like_NAD/FAD-binding_dom"/>
</dbReference>
<feature type="domain" description="Thiamine pyrophosphate enzyme N-terminal TPP-binding" evidence="7">
    <location>
        <begin position="28"/>
        <end position="157"/>
    </location>
</feature>
<reference evidence="8 9" key="1">
    <citation type="submission" date="2020-02" db="EMBL/GenBank/DDBJ databases">
        <title>Geodermatophilus sabuli CPCC 205279 I12A-02694.</title>
        <authorList>
            <person name="Jiang Z."/>
        </authorList>
    </citation>
    <scope>NUCLEOTIDE SEQUENCE [LARGE SCALE GENOMIC DNA]</scope>
    <source>
        <strain evidence="8 9">I12A-02694</strain>
    </source>
</reference>
<name>A0A7K3W454_9ACTN</name>
<protein>
    <submittedName>
        <fullName evidence="8">Thiamine pyrophosphate-requiring protein</fullName>
    </submittedName>
</protein>
<dbReference type="InterPro" id="IPR012000">
    <property type="entry name" value="Thiamin_PyroP_enz_cen_dom"/>
</dbReference>
<organism evidence="8 9">
    <name type="scientific">Geodermatophilus sabuli</name>
    <dbReference type="NCBI Taxonomy" id="1564158"/>
    <lineage>
        <taxon>Bacteria</taxon>
        <taxon>Bacillati</taxon>
        <taxon>Actinomycetota</taxon>
        <taxon>Actinomycetes</taxon>
        <taxon>Geodermatophilales</taxon>
        <taxon>Geodermatophilaceae</taxon>
        <taxon>Geodermatophilus</taxon>
    </lineage>
</organism>
<evidence type="ECO:0000313" key="8">
    <source>
        <dbReference type="EMBL" id="NEK59123.1"/>
    </source>
</evidence>
<dbReference type="InterPro" id="IPR029061">
    <property type="entry name" value="THDP-binding"/>
</dbReference>
<dbReference type="InterPro" id="IPR012001">
    <property type="entry name" value="Thiamin_PyroP_enz_TPP-bd_dom"/>
</dbReference>
<dbReference type="NCBIfam" id="NF006203">
    <property type="entry name" value="PRK08327.1"/>
    <property type="match status" value="1"/>
</dbReference>
<evidence type="ECO:0000256" key="3">
    <source>
        <dbReference type="RuleBase" id="RU362132"/>
    </source>
</evidence>
<dbReference type="AlphaFoldDB" id="A0A7K3W454"/>
<dbReference type="GO" id="GO:0009099">
    <property type="term" value="P:L-valine biosynthetic process"/>
    <property type="evidence" value="ECO:0007669"/>
    <property type="project" value="TreeGrafter"/>
</dbReference>
<dbReference type="GO" id="GO:0005948">
    <property type="term" value="C:acetolactate synthase complex"/>
    <property type="evidence" value="ECO:0007669"/>
    <property type="project" value="TreeGrafter"/>
</dbReference>
<dbReference type="InterPro" id="IPR000399">
    <property type="entry name" value="TPP-bd_CS"/>
</dbReference>
<evidence type="ECO:0000259" key="5">
    <source>
        <dbReference type="Pfam" id="PF00205"/>
    </source>
</evidence>
<evidence type="ECO:0000259" key="6">
    <source>
        <dbReference type="Pfam" id="PF02775"/>
    </source>
</evidence>
<dbReference type="GO" id="GO:0050660">
    <property type="term" value="F:flavin adenine dinucleotide binding"/>
    <property type="evidence" value="ECO:0007669"/>
    <property type="project" value="TreeGrafter"/>
</dbReference>
<dbReference type="GO" id="GO:0003984">
    <property type="term" value="F:acetolactate synthase activity"/>
    <property type="evidence" value="ECO:0007669"/>
    <property type="project" value="TreeGrafter"/>
</dbReference>
<comment type="caution">
    <text evidence="8">The sequence shown here is derived from an EMBL/GenBank/DDBJ whole genome shotgun (WGS) entry which is preliminary data.</text>
</comment>
<dbReference type="EMBL" id="JAAGWF010000015">
    <property type="protein sequence ID" value="NEK59123.1"/>
    <property type="molecule type" value="Genomic_DNA"/>
</dbReference>
<dbReference type="CDD" id="cd07035">
    <property type="entry name" value="TPP_PYR_POX_like"/>
    <property type="match status" value="1"/>
</dbReference>
<evidence type="ECO:0000313" key="9">
    <source>
        <dbReference type="Proteomes" id="UP000470246"/>
    </source>
</evidence>
<feature type="domain" description="Thiamine pyrophosphate enzyme TPP-binding" evidence="6">
    <location>
        <begin position="444"/>
        <end position="585"/>
    </location>
</feature>
<dbReference type="Pfam" id="PF00205">
    <property type="entry name" value="TPP_enzyme_M"/>
    <property type="match status" value="1"/>
</dbReference>
<dbReference type="InterPro" id="IPR011766">
    <property type="entry name" value="TPP_enzyme_TPP-bd"/>
</dbReference>
<feature type="compositionally biased region" description="Basic and acidic residues" evidence="4">
    <location>
        <begin position="1"/>
        <end position="11"/>
    </location>
</feature>
<dbReference type="PANTHER" id="PTHR18968">
    <property type="entry name" value="THIAMINE PYROPHOSPHATE ENZYMES"/>
    <property type="match status" value="1"/>
</dbReference>
<feature type="domain" description="Thiamine pyrophosphate enzyme central" evidence="5">
    <location>
        <begin position="233"/>
        <end position="363"/>
    </location>
</feature>